<protein>
    <recommendedName>
        <fullName evidence="3">Secretion system C-terminal sorting domain-containing protein</fullName>
    </recommendedName>
</protein>
<evidence type="ECO:0000256" key="1">
    <source>
        <dbReference type="ARBA" id="ARBA00022729"/>
    </source>
</evidence>
<gene>
    <name evidence="4" type="ORF">BTO18_13355</name>
</gene>
<dbReference type="EMBL" id="MSCN01000001">
    <property type="protein sequence ID" value="PQJ80099.1"/>
    <property type="molecule type" value="Genomic_DNA"/>
</dbReference>
<feature type="domain" description="Secretion system C-terminal sorting" evidence="3">
    <location>
        <begin position="186"/>
        <end position="246"/>
    </location>
</feature>
<comment type="caution">
    <text evidence="4">The sequence shown here is derived from an EMBL/GenBank/DDBJ whole genome shotgun (WGS) entry which is preliminary data.</text>
</comment>
<dbReference type="AlphaFoldDB" id="A0A2S7WR90"/>
<organism evidence="4 5">
    <name type="scientific">Polaribacter porphyrae</name>
    <dbReference type="NCBI Taxonomy" id="1137780"/>
    <lineage>
        <taxon>Bacteria</taxon>
        <taxon>Pseudomonadati</taxon>
        <taxon>Bacteroidota</taxon>
        <taxon>Flavobacteriia</taxon>
        <taxon>Flavobacteriales</taxon>
        <taxon>Flavobacteriaceae</taxon>
    </lineage>
</organism>
<reference evidence="4 5" key="1">
    <citation type="submission" date="2016-12" db="EMBL/GenBank/DDBJ databases">
        <title>Trade-off between light-utilization and light-protection in marine flavobacteria.</title>
        <authorList>
            <person name="Kumagai Y."/>
            <person name="Yoshizawa S."/>
            <person name="Kogure K."/>
            <person name="Iwasaki W."/>
        </authorList>
    </citation>
    <scope>NUCLEOTIDE SEQUENCE [LARGE SCALE GENOMIC DNA]</scope>
    <source>
        <strain evidence="4 5">NBRC 108759</strain>
    </source>
</reference>
<evidence type="ECO:0000313" key="5">
    <source>
        <dbReference type="Proteomes" id="UP000238882"/>
    </source>
</evidence>
<evidence type="ECO:0000313" key="4">
    <source>
        <dbReference type="EMBL" id="PQJ80099.1"/>
    </source>
</evidence>
<feature type="signal peptide" evidence="2">
    <location>
        <begin position="1"/>
        <end position="18"/>
    </location>
</feature>
<dbReference type="Proteomes" id="UP000238882">
    <property type="component" value="Unassembled WGS sequence"/>
</dbReference>
<sequence length="251" mass="27803">MKNKIIFLLFILSYTVYSQNCNIGNETATGQFTTASISSNVLVGIKVNLTEEGTLRSLNVIGNIAGSGIKMALYDDNSGVPNDLITSTSANTLKNGINSFVVTPKLLPAGDYWIMAIYETKGNNTKVNFSASGNTAYFKNIDYNDDLPNNASDFSSFTGQDYLYYLGVDCGNTLSNQNFKFKKVVLYPNPSNEYIQVLNLDKKANFSIINLKGQEILKGNIKDEKISIKNLKPGLYFIKIDNKKNLKFIKT</sequence>
<accession>A0A2S7WR90</accession>
<dbReference type="RefSeq" id="WP_105016695.1">
    <property type="nucleotide sequence ID" value="NZ_MSCN01000001.1"/>
</dbReference>
<proteinExistence type="predicted"/>
<keyword evidence="1 2" id="KW-0732">Signal</keyword>
<dbReference type="Pfam" id="PF18962">
    <property type="entry name" value="Por_Secre_tail"/>
    <property type="match status" value="1"/>
</dbReference>
<evidence type="ECO:0000259" key="3">
    <source>
        <dbReference type="Pfam" id="PF18962"/>
    </source>
</evidence>
<evidence type="ECO:0000256" key="2">
    <source>
        <dbReference type="SAM" id="SignalP"/>
    </source>
</evidence>
<dbReference type="NCBIfam" id="TIGR04183">
    <property type="entry name" value="Por_Secre_tail"/>
    <property type="match status" value="1"/>
</dbReference>
<dbReference type="OrthoDB" id="977776at2"/>
<feature type="chain" id="PRO_5015572708" description="Secretion system C-terminal sorting domain-containing protein" evidence="2">
    <location>
        <begin position="19"/>
        <end position="251"/>
    </location>
</feature>
<dbReference type="InterPro" id="IPR026444">
    <property type="entry name" value="Secre_tail"/>
</dbReference>
<name>A0A2S7WR90_9FLAO</name>
<keyword evidence="5" id="KW-1185">Reference proteome</keyword>